<feature type="domain" description="HTH rpiR-type" evidence="4">
    <location>
        <begin position="11"/>
        <end position="87"/>
    </location>
</feature>
<evidence type="ECO:0000313" key="6">
    <source>
        <dbReference type="EMBL" id="PXZ05371.1"/>
    </source>
</evidence>
<sequence>MNTNKNVDKLFELRNTILTRYDNLSKRLQQVARYILDNSNNVAMETATSIAEKLKIPPSTLIRFANEFGFSGFNELKQIFRQHYIESTSSYTERARLLRSTHEGIPEDPEEILKISSTVNIQALNQLQSNISNEQLLSAINLLKNAENIYIIGVRRSFSLAIYTNYALRHLGLKSHLIDGLGGMYKEEFNLCTKKDVLISISYASYAEEVLDIIDYGVTVGIKQICITDSQVSPLVAFSDVNFIIKEALLNGFKSQIASMSLIQTLIISLALDIAKTDVT</sequence>
<gene>
    <name evidence="6" type="ORF">DKK70_12370</name>
</gene>
<dbReference type="InterPro" id="IPR046348">
    <property type="entry name" value="SIS_dom_sf"/>
</dbReference>
<dbReference type="PROSITE" id="PS51464">
    <property type="entry name" value="SIS"/>
    <property type="match status" value="1"/>
</dbReference>
<protein>
    <submittedName>
        <fullName evidence="6">MurR/RpiR family transcriptional regulator</fullName>
    </submittedName>
</protein>
<dbReference type="InterPro" id="IPR036388">
    <property type="entry name" value="WH-like_DNA-bd_sf"/>
</dbReference>
<dbReference type="PANTHER" id="PTHR30514">
    <property type="entry name" value="GLUCOKINASE"/>
    <property type="match status" value="1"/>
</dbReference>
<dbReference type="GO" id="GO:0097367">
    <property type="term" value="F:carbohydrate derivative binding"/>
    <property type="evidence" value="ECO:0007669"/>
    <property type="project" value="InterPro"/>
</dbReference>
<dbReference type="InterPro" id="IPR035472">
    <property type="entry name" value="RpiR-like_SIS"/>
</dbReference>
<dbReference type="Gene3D" id="1.10.10.10">
    <property type="entry name" value="Winged helix-like DNA-binding domain superfamily/Winged helix DNA-binding domain"/>
    <property type="match status" value="1"/>
</dbReference>
<reference evidence="6 7" key="1">
    <citation type="submission" date="2018-05" db="EMBL/GenBank/DDBJ databases">
        <title>Reference genomes for bee gut microbiota database.</title>
        <authorList>
            <person name="Ellegaard K.M."/>
        </authorList>
    </citation>
    <scope>NUCLEOTIDE SEQUENCE [LARGE SCALE GENOMIC DNA]</scope>
    <source>
        <strain evidence="6 7">ESL0182</strain>
    </source>
</reference>
<feature type="domain" description="SIS" evidence="5">
    <location>
        <begin position="139"/>
        <end position="280"/>
    </location>
</feature>
<dbReference type="GO" id="GO:0003700">
    <property type="term" value="F:DNA-binding transcription factor activity"/>
    <property type="evidence" value="ECO:0007669"/>
    <property type="project" value="InterPro"/>
</dbReference>
<proteinExistence type="predicted"/>
<keyword evidence="3" id="KW-0804">Transcription</keyword>
<dbReference type="InterPro" id="IPR001347">
    <property type="entry name" value="SIS_dom"/>
</dbReference>
<evidence type="ECO:0000313" key="7">
    <source>
        <dbReference type="Proteomes" id="UP000247932"/>
    </source>
</evidence>
<dbReference type="GO" id="GO:1901135">
    <property type="term" value="P:carbohydrate derivative metabolic process"/>
    <property type="evidence" value="ECO:0007669"/>
    <property type="project" value="InterPro"/>
</dbReference>
<evidence type="ECO:0000259" key="5">
    <source>
        <dbReference type="PROSITE" id="PS51464"/>
    </source>
</evidence>
<keyword evidence="2" id="KW-0238">DNA-binding</keyword>
<dbReference type="SUPFAM" id="SSF53697">
    <property type="entry name" value="SIS domain"/>
    <property type="match status" value="1"/>
</dbReference>
<comment type="caution">
    <text evidence="6">The sequence shown here is derived from an EMBL/GenBank/DDBJ whole genome shotgun (WGS) entry which is preliminary data.</text>
</comment>
<evidence type="ECO:0000256" key="3">
    <source>
        <dbReference type="ARBA" id="ARBA00023163"/>
    </source>
</evidence>
<dbReference type="RefSeq" id="WP_110434286.1">
    <property type="nucleotide sequence ID" value="NZ_QGLR01000013.1"/>
</dbReference>
<keyword evidence="7" id="KW-1185">Reference proteome</keyword>
<dbReference type="InterPro" id="IPR047640">
    <property type="entry name" value="RpiR-like"/>
</dbReference>
<dbReference type="InterPro" id="IPR000281">
    <property type="entry name" value="HTH_RpiR"/>
</dbReference>
<dbReference type="Pfam" id="PF01418">
    <property type="entry name" value="HTH_6"/>
    <property type="match status" value="1"/>
</dbReference>
<dbReference type="Pfam" id="PF01380">
    <property type="entry name" value="SIS"/>
    <property type="match status" value="1"/>
</dbReference>
<organism evidence="6 7">
    <name type="scientific">Gilliamella apicola</name>
    <dbReference type="NCBI Taxonomy" id="1196095"/>
    <lineage>
        <taxon>Bacteria</taxon>
        <taxon>Pseudomonadati</taxon>
        <taxon>Pseudomonadota</taxon>
        <taxon>Gammaproteobacteria</taxon>
        <taxon>Orbales</taxon>
        <taxon>Orbaceae</taxon>
        <taxon>Gilliamella</taxon>
    </lineage>
</organism>
<evidence type="ECO:0000256" key="1">
    <source>
        <dbReference type="ARBA" id="ARBA00023015"/>
    </source>
</evidence>
<dbReference type="Proteomes" id="UP000247932">
    <property type="component" value="Unassembled WGS sequence"/>
</dbReference>
<evidence type="ECO:0000259" key="4">
    <source>
        <dbReference type="PROSITE" id="PS51071"/>
    </source>
</evidence>
<dbReference type="GO" id="GO:0003677">
    <property type="term" value="F:DNA binding"/>
    <property type="evidence" value="ECO:0007669"/>
    <property type="project" value="UniProtKB-KW"/>
</dbReference>
<dbReference type="Gene3D" id="3.40.50.10490">
    <property type="entry name" value="Glucose-6-phosphate isomerase like protein, domain 1"/>
    <property type="match status" value="1"/>
</dbReference>
<dbReference type="OrthoDB" id="9814005at2"/>
<dbReference type="EMBL" id="QGLR01000013">
    <property type="protein sequence ID" value="PXZ05371.1"/>
    <property type="molecule type" value="Genomic_DNA"/>
</dbReference>
<dbReference type="SUPFAM" id="SSF46689">
    <property type="entry name" value="Homeodomain-like"/>
    <property type="match status" value="1"/>
</dbReference>
<keyword evidence="1" id="KW-0805">Transcription regulation</keyword>
<dbReference type="PROSITE" id="PS51071">
    <property type="entry name" value="HTH_RPIR"/>
    <property type="match status" value="1"/>
</dbReference>
<name>A0A2V4E2J2_9GAMM</name>
<dbReference type="PANTHER" id="PTHR30514:SF20">
    <property type="entry name" value="TRANSCRIPTIONAL REGULATOR"/>
    <property type="match status" value="1"/>
</dbReference>
<accession>A0A2V4E2J2</accession>
<dbReference type="InterPro" id="IPR009057">
    <property type="entry name" value="Homeodomain-like_sf"/>
</dbReference>
<dbReference type="CDD" id="cd05013">
    <property type="entry name" value="SIS_RpiR"/>
    <property type="match status" value="1"/>
</dbReference>
<evidence type="ECO:0000256" key="2">
    <source>
        <dbReference type="ARBA" id="ARBA00023125"/>
    </source>
</evidence>
<dbReference type="AlphaFoldDB" id="A0A2V4E2J2"/>